<reference evidence="2" key="1">
    <citation type="journal article" date="2013" name="New Phytol.">
        <title>Comparative genomic and transcriptomic analyses reveal the hemibiotrophic stage shift of Colletotrichum fungi.</title>
        <authorList>
            <person name="Gan P."/>
            <person name="Ikeda K."/>
            <person name="Irieda H."/>
            <person name="Narusaka M."/>
            <person name="O'Connell R.J."/>
            <person name="Narusaka Y."/>
            <person name="Takano Y."/>
            <person name="Kubo Y."/>
            <person name="Shirasu K."/>
        </authorList>
    </citation>
    <scope>NUCLEOTIDE SEQUENCE [LARGE SCALE GENOMIC DNA]</scope>
    <source>
        <strain evidence="2">104-T / ATCC 96160 / CBS 514.97 / LARS 414 / MAFF 240422</strain>
    </source>
</reference>
<reference evidence="2" key="2">
    <citation type="journal article" date="2019" name="Mol. Plant Microbe Interact.">
        <title>Genome sequence resources for four phytopathogenic fungi from the Colletotrichum orbiculare species complex.</title>
        <authorList>
            <person name="Gan P."/>
            <person name="Tsushima A."/>
            <person name="Narusaka M."/>
            <person name="Narusaka Y."/>
            <person name="Takano Y."/>
            <person name="Kubo Y."/>
            <person name="Shirasu K."/>
        </authorList>
    </citation>
    <scope>GENOME REANNOTATION</scope>
    <source>
        <strain evidence="2">104-T / ATCC 96160 / CBS 514.97 / LARS 414 / MAFF 240422</strain>
    </source>
</reference>
<comment type="caution">
    <text evidence="1">The sequence shown here is derived from an EMBL/GenBank/DDBJ whole genome shotgun (WGS) entry which is preliminary data.</text>
</comment>
<evidence type="ECO:0000313" key="2">
    <source>
        <dbReference type="Proteomes" id="UP000014480"/>
    </source>
</evidence>
<dbReference type="EMBL" id="AMCV02000005">
    <property type="protein sequence ID" value="TDZ23859.1"/>
    <property type="molecule type" value="Genomic_DNA"/>
</dbReference>
<evidence type="ECO:0000313" key="1">
    <source>
        <dbReference type="EMBL" id="TDZ23859.1"/>
    </source>
</evidence>
<protein>
    <submittedName>
        <fullName evidence="1">Uncharacterized protein</fullName>
    </submittedName>
</protein>
<name>A0A484FZI7_COLOR</name>
<gene>
    <name evidence="1" type="ORF">Cob_v003046</name>
</gene>
<dbReference type="AlphaFoldDB" id="A0A484FZI7"/>
<proteinExistence type="predicted"/>
<dbReference type="Proteomes" id="UP000014480">
    <property type="component" value="Unassembled WGS sequence"/>
</dbReference>
<organism evidence="1 2">
    <name type="scientific">Colletotrichum orbiculare (strain 104-T / ATCC 96160 / CBS 514.97 / LARS 414 / MAFF 240422)</name>
    <name type="common">Cucumber anthracnose fungus</name>
    <name type="synonym">Colletotrichum lagenarium</name>
    <dbReference type="NCBI Taxonomy" id="1213857"/>
    <lineage>
        <taxon>Eukaryota</taxon>
        <taxon>Fungi</taxon>
        <taxon>Dikarya</taxon>
        <taxon>Ascomycota</taxon>
        <taxon>Pezizomycotina</taxon>
        <taxon>Sordariomycetes</taxon>
        <taxon>Hypocreomycetidae</taxon>
        <taxon>Glomerellales</taxon>
        <taxon>Glomerellaceae</taxon>
        <taxon>Colletotrichum</taxon>
        <taxon>Colletotrichum orbiculare species complex</taxon>
    </lineage>
</organism>
<accession>A0A484FZI7</accession>
<sequence length="103" mass="11554">MIDQSGIKLSILRVSCWRERCLRATRQILTQPPAEMFVLYLFRSETSEYEAVHSAASDAGVRFRNARRIWRPSVINGLRKIVHAVISTTGVGRVARVAGSVRG</sequence>
<keyword evidence="2" id="KW-1185">Reference proteome</keyword>